<dbReference type="RefSeq" id="WP_161826337.1">
    <property type="nucleotide sequence ID" value="NZ_WVIC01000034.1"/>
</dbReference>
<dbReference type="PANTHER" id="PTHR47200:SF2">
    <property type="entry name" value="THYLAKOID LUMENAL 15 KDA PROTEIN 1, CHLOROPLASTIC"/>
    <property type="match status" value="1"/>
</dbReference>
<gene>
    <name evidence="1" type="ORF">GS597_15380</name>
</gene>
<name>A0A8K1ZZT7_9CYAN</name>
<proteinExistence type="predicted"/>
<dbReference type="EMBL" id="WVIC01000034">
    <property type="protein sequence ID" value="NCJ07863.1"/>
    <property type="molecule type" value="Genomic_DNA"/>
</dbReference>
<sequence>MRSTPRRRRWVYWSLVLGLALLWWLVAIPTALAKENTVNYTLTDLQHRNFSHQNLVGTSFAGADMRWANFQGANLQSTILTRGSFLEANLQDADLTDAFADRVFFNEANLTYANFTNAILTSSLFTDAVITGADFSGAILDRHQIAMMCEYAEGINPQTGVATRDSLGCR</sequence>
<reference evidence="1" key="1">
    <citation type="submission" date="2019-12" db="EMBL/GenBank/DDBJ databases">
        <title>High-Quality draft genome sequences of three cyanobacteria isolated from the limestone walls of the Old Cathedral of Coimbra.</title>
        <authorList>
            <person name="Tiago I."/>
            <person name="Soares F."/>
            <person name="Portugal A."/>
        </authorList>
    </citation>
    <scope>NUCLEOTIDE SEQUENCE [LARGE SCALE GENOMIC DNA]</scope>
    <source>
        <strain evidence="1">C</strain>
    </source>
</reference>
<comment type="caution">
    <text evidence="1">The sequence shown here is derived from an EMBL/GenBank/DDBJ whole genome shotgun (WGS) entry which is preliminary data.</text>
</comment>
<dbReference type="InterPro" id="IPR044213">
    <property type="entry name" value="At2g44920-like"/>
</dbReference>
<keyword evidence="2" id="KW-1185">Reference proteome</keyword>
<dbReference type="InterPro" id="IPR001646">
    <property type="entry name" value="5peptide_repeat"/>
</dbReference>
<dbReference type="Gene3D" id="2.160.20.80">
    <property type="entry name" value="E3 ubiquitin-protein ligase SopA"/>
    <property type="match status" value="1"/>
</dbReference>
<dbReference type="PANTHER" id="PTHR47200">
    <property type="entry name" value="THYLAKOID LUMENAL 15 KDA PROTEIN 1, CHLOROPLASTIC"/>
    <property type="match status" value="1"/>
</dbReference>
<dbReference type="SUPFAM" id="SSF141571">
    <property type="entry name" value="Pentapeptide repeat-like"/>
    <property type="match status" value="1"/>
</dbReference>
<evidence type="ECO:0000313" key="1">
    <source>
        <dbReference type="EMBL" id="NCJ07863.1"/>
    </source>
</evidence>
<dbReference type="Proteomes" id="UP000607397">
    <property type="component" value="Unassembled WGS sequence"/>
</dbReference>
<dbReference type="Pfam" id="PF00805">
    <property type="entry name" value="Pentapeptide"/>
    <property type="match status" value="2"/>
</dbReference>
<dbReference type="AlphaFoldDB" id="A0A8K1ZZT7"/>
<organism evidence="1 2">
    <name type="scientific">Petrachloros mirabilis ULC683</name>
    <dbReference type="NCBI Taxonomy" id="2781853"/>
    <lineage>
        <taxon>Bacteria</taxon>
        <taxon>Bacillati</taxon>
        <taxon>Cyanobacteriota</taxon>
        <taxon>Cyanophyceae</taxon>
        <taxon>Synechococcales</taxon>
        <taxon>Petrachlorosaceae</taxon>
        <taxon>Petrachloros</taxon>
        <taxon>Petrachloros mirabilis</taxon>
    </lineage>
</organism>
<evidence type="ECO:0000313" key="2">
    <source>
        <dbReference type="Proteomes" id="UP000607397"/>
    </source>
</evidence>
<accession>A0A8K1ZZT7</accession>
<protein>
    <submittedName>
        <fullName evidence="1">Pentapeptide repeat-containing protein</fullName>
    </submittedName>
</protein>